<dbReference type="GeneID" id="27904690"/>
<protein>
    <submittedName>
        <fullName evidence="2">Uncharacterized protein</fullName>
    </submittedName>
</protein>
<dbReference type="AlphaFoldDB" id="M3B6G0"/>
<organism evidence="2 3">
    <name type="scientific">Sphaerulina musiva (strain SO2202)</name>
    <name type="common">Poplar stem canker fungus</name>
    <name type="synonym">Septoria musiva</name>
    <dbReference type="NCBI Taxonomy" id="692275"/>
    <lineage>
        <taxon>Eukaryota</taxon>
        <taxon>Fungi</taxon>
        <taxon>Dikarya</taxon>
        <taxon>Ascomycota</taxon>
        <taxon>Pezizomycotina</taxon>
        <taxon>Dothideomycetes</taxon>
        <taxon>Dothideomycetidae</taxon>
        <taxon>Mycosphaerellales</taxon>
        <taxon>Mycosphaerellaceae</taxon>
        <taxon>Sphaerulina</taxon>
    </lineage>
</organism>
<accession>M3B6G0</accession>
<dbReference type="EMBL" id="KB456261">
    <property type="protein sequence ID" value="EMF15377.1"/>
    <property type="molecule type" value="Genomic_DNA"/>
</dbReference>
<feature type="region of interest" description="Disordered" evidence="1">
    <location>
        <begin position="85"/>
        <end position="168"/>
    </location>
</feature>
<dbReference type="Proteomes" id="UP000016931">
    <property type="component" value="Unassembled WGS sequence"/>
</dbReference>
<name>M3B6G0_SPHMS</name>
<dbReference type="HOGENOM" id="CLU_1078354_0_0_1"/>
<dbReference type="RefSeq" id="XP_016763498.1">
    <property type="nucleotide sequence ID" value="XM_016907553.1"/>
</dbReference>
<feature type="compositionally biased region" description="Polar residues" evidence="1">
    <location>
        <begin position="96"/>
        <end position="114"/>
    </location>
</feature>
<evidence type="ECO:0000313" key="2">
    <source>
        <dbReference type="EMBL" id="EMF15377.1"/>
    </source>
</evidence>
<reference evidence="2 3" key="1">
    <citation type="journal article" date="2012" name="PLoS Pathog.">
        <title>Diverse lifestyles and strategies of plant pathogenesis encoded in the genomes of eighteen Dothideomycetes fungi.</title>
        <authorList>
            <person name="Ohm R.A."/>
            <person name="Feau N."/>
            <person name="Henrissat B."/>
            <person name="Schoch C.L."/>
            <person name="Horwitz B.A."/>
            <person name="Barry K.W."/>
            <person name="Condon B.J."/>
            <person name="Copeland A.C."/>
            <person name="Dhillon B."/>
            <person name="Glaser F."/>
            <person name="Hesse C.N."/>
            <person name="Kosti I."/>
            <person name="LaButti K."/>
            <person name="Lindquist E.A."/>
            <person name="Lucas S."/>
            <person name="Salamov A.A."/>
            <person name="Bradshaw R.E."/>
            <person name="Ciuffetti L."/>
            <person name="Hamelin R.C."/>
            <person name="Kema G.H.J."/>
            <person name="Lawrence C."/>
            <person name="Scott J.A."/>
            <person name="Spatafora J.W."/>
            <person name="Turgeon B.G."/>
            <person name="de Wit P.J.G.M."/>
            <person name="Zhong S."/>
            <person name="Goodwin S.B."/>
            <person name="Grigoriev I.V."/>
        </authorList>
    </citation>
    <scope>NUCLEOTIDE SEQUENCE [LARGE SCALE GENOMIC DNA]</scope>
    <source>
        <strain evidence="2 3">SO2202</strain>
    </source>
</reference>
<evidence type="ECO:0000313" key="3">
    <source>
        <dbReference type="Proteomes" id="UP000016931"/>
    </source>
</evidence>
<proteinExistence type="predicted"/>
<keyword evidence="3" id="KW-1185">Reference proteome</keyword>
<gene>
    <name evidence="2" type="ORF">SEPMUDRAFT_154219</name>
</gene>
<evidence type="ECO:0000256" key="1">
    <source>
        <dbReference type="SAM" id="MobiDB-lite"/>
    </source>
</evidence>
<dbReference type="OrthoDB" id="3631810at2759"/>
<sequence>MTGVAKARSQTRQAGRIFIDSSGRTYPISSYHHTSSHKTPALTATDIQARIHRKTSILKHNQTSSKQSSDGNGHIASISSPATMALSRIGSPDPQIESSRTAGTKQQAQVSVANASFELDSPRAATPPPESSAYPGLSHSISGPVTGGKNRGVISRSPAVSHADKPAPSLYAWPNTDNASMHSDQDFDLGYKGKPAKPFCHKMHTRVWSSVYTRAAEDYVRELLEVRYPVRAETGNEERSALLGGWRWGLRSLWMRNL</sequence>